<accession>A0ACC1TAR3</accession>
<dbReference type="Proteomes" id="UP001148662">
    <property type="component" value="Unassembled WGS sequence"/>
</dbReference>
<dbReference type="EMBL" id="JANHOG010000205">
    <property type="protein sequence ID" value="KAJ3556855.1"/>
    <property type="molecule type" value="Genomic_DNA"/>
</dbReference>
<organism evidence="1 2">
    <name type="scientific">Phlebia brevispora</name>
    <dbReference type="NCBI Taxonomy" id="194682"/>
    <lineage>
        <taxon>Eukaryota</taxon>
        <taxon>Fungi</taxon>
        <taxon>Dikarya</taxon>
        <taxon>Basidiomycota</taxon>
        <taxon>Agaricomycotina</taxon>
        <taxon>Agaricomycetes</taxon>
        <taxon>Polyporales</taxon>
        <taxon>Meruliaceae</taxon>
        <taxon>Phlebia</taxon>
    </lineage>
</organism>
<name>A0ACC1TAR3_9APHY</name>
<keyword evidence="2" id="KW-1185">Reference proteome</keyword>
<protein>
    <submittedName>
        <fullName evidence="1">Uncharacterized protein</fullName>
    </submittedName>
</protein>
<proteinExistence type="predicted"/>
<sequence>MPVQSLTGIVLPVLSAYSLEKAPETGRWRFMDVSPKFEAQLAAAAREELIQEFGRKALPANHPLTIHVRRVVSRILEANNLGTLKSSGKPSAFREPDDVWDPDGAFGSSRTEQVNPGAGGREWELMVVNDDKMVNAMAAFGDIVVFTGILPVAKDEQGLAAILGHEIAHVVARHSSERISSSKIMLAAVSVLAMVGLDLGLSNMLSQLLLELPNGRRQEFEADQIGLRLMAKACYDPQAAPDVFSRLAQLEAKMGHGPDFLQTHPASKRRVERLKELLPMAYQVQAESPECARIRDNLAAFQDTWNNGVPDREQPVVIWRYA</sequence>
<comment type="caution">
    <text evidence="1">The sequence shown here is derived from an EMBL/GenBank/DDBJ whole genome shotgun (WGS) entry which is preliminary data.</text>
</comment>
<gene>
    <name evidence="1" type="ORF">NM688_g1791</name>
</gene>
<reference evidence="1" key="1">
    <citation type="submission" date="2022-07" db="EMBL/GenBank/DDBJ databases">
        <title>Genome Sequence of Phlebia brevispora.</title>
        <authorList>
            <person name="Buettner E."/>
        </authorList>
    </citation>
    <scope>NUCLEOTIDE SEQUENCE</scope>
    <source>
        <strain evidence="1">MPL23</strain>
    </source>
</reference>
<evidence type="ECO:0000313" key="1">
    <source>
        <dbReference type="EMBL" id="KAJ3556855.1"/>
    </source>
</evidence>
<evidence type="ECO:0000313" key="2">
    <source>
        <dbReference type="Proteomes" id="UP001148662"/>
    </source>
</evidence>